<evidence type="ECO:0000256" key="5">
    <source>
        <dbReference type="ARBA" id="ARBA00022806"/>
    </source>
</evidence>
<dbReference type="NCBIfam" id="TIGR00614">
    <property type="entry name" value="recQ_fam"/>
    <property type="match status" value="1"/>
</dbReference>
<dbReference type="GO" id="GO:0016787">
    <property type="term" value="F:hydrolase activity"/>
    <property type="evidence" value="ECO:0007669"/>
    <property type="project" value="UniProtKB-KW"/>
</dbReference>
<keyword evidence="3 11" id="KW-0547">Nucleotide-binding</keyword>
<comment type="catalytic activity">
    <reaction evidence="10 11">
        <text>ATP + H2O = ADP + phosphate + H(+)</text>
        <dbReference type="Rhea" id="RHEA:13065"/>
        <dbReference type="ChEBI" id="CHEBI:15377"/>
        <dbReference type="ChEBI" id="CHEBI:15378"/>
        <dbReference type="ChEBI" id="CHEBI:30616"/>
        <dbReference type="ChEBI" id="CHEBI:43474"/>
        <dbReference type="ChEBI" id="CHEBI:456216"/>
    </reaction>
</comment>
<dbReference type="Pfam" id="PF00270">
    <property type="entry name" value="DEAD"/>
    <property type="match status" value="1"/>
</dbReference>
<evidence type="ECO:0000256" key="2">
    <source>
        <dbReference type="ARBA" id="ARBA00005446"/>
    </source>
</evidence>
<keyword evidence="16" id="KW-1185">Reference proteome</keyword>
<evidence type="ECO:0000256" key="12">
    <source>
        <dbReference type="SAM" id="MobiDB-lite"/>
    </source>
</evidence>
<sequence length="954" mass="105378">MEANDVDSFDEDSQIEKENQQQETQPVPRDEDYDSFDDDILIATPAKLPVHIDAGSKAPDFLDEDPISPSNASSHSLKTEGTQTEPVVCEPLNVNDDAEFSETPTLTSPKILGNHPTSSLPTPSALKALNRYFGYETFRPLQWDIIRGSLDGKDQLVVMSTGYGKSVCFQLKSLICGDLTIVISPLISLMDDQVSNLRSNSIQASTLNSQTNAAEREEILEKAQNGTLRFLYLTPEFIQVSENILSSLKHRVGLIAIDEAHCVSQWGHDFRSDYRKLADLRNIFPGVPFMAVTATATAQVCQDIIKSLDMKSAKTFKTSFNRKNLFLSVNQKGSVIEYDLRPLLMESQTIKGKHFGGPAVIYCFTRAMVTKVGEALLKLGVNCACYHAGLSEKVRRETHQGFIRDEVSTVVATVAFGMGIDKPDVRMVIHYGAPKDIESYYQEIGRAGRDGKPSQCITFFNAGDMVKRRSVISKEPKAAHHLRMLEDMEAFLTTNECRRHVLLCHFGEVGMNEIRPECCDSCDANIARRESGKALDVEVGKEARIVLHTVTKVYYNRKGVTGVIEFIRGSTSQQSMARGANAPFFGAGAERNIEWWKALISQMIISKLLTKETTSMANGYGGTILCCTPAGQSWYDLKQQSLKVPANEILLSSGARGAKRAAGDAVDKYKIGIINGSIQKSGEEVKILGSTRKNAYTFAANVGSDDRSCTGKNIKDLRVVLEQLRTEEAAQFDMPPFQVASNSVLDQLVAIRPTNSEEVDRINGWPVEKKRLFAEIFMKTIATFCEENNLGTNVSDATSVLLSPEQEGIVKNSLTPSQAAAYLMHLENAASLKDVAFARGISEATVCGYIVAAIDHGLPVHQSALGLTARRMQLLEAAINENGRDVSRLKPLMERLPPEAMDYNVLKFLMRILIYEFGTEETTQPSTSAQNTTGVPDWMAKLAYQKSDAKRFRK</sequence>
<evidence type="ECO:0000313" key="16">
    <source>
        <dbReference type="Proteomes" id="UP000887575"/>
    </source>
</evidence>
<dbReference type="InterPro" id="IPR002121">
    <property type="entry name" value="HRDC_dom"/>
</dbReference>
<dbReference type="InterPro" id="IPR014001">
    <property type="entry name" value="Helicase_ATP-bd"/>
</dbReference>
<protein>
    <recommendedName>
        <fullName evidence="11">ATP-dependent DNA helicase</fullName>
        <ecNumber evidence="11">5.6.2.4</ecNumber>
    </recommendedName>
</protein>
<dbReference type="GO" id="GO:0003677">
    <property type="term" value="F:DNA binding"/>
    <property type="evidence" value="ECO:0007669"/>
    <property type="project" value="UniProtKB-KW"/>
</dbReference>
<dbReference type="Pfam" id="PF00271">
    <property type="entry name" value="Helicase_C"/>
    <property type="match status" value="1"/>
</dbReference>
<dbReference type="InterPro" id="IPR036388">
    <property type="entry name" value="WH-like_DNA-bd_sf"/>
</dbReference>
<name>A0AAF3EQX2_9BILA</name>
<evidence type="ECO:0000256" key="11">
    <source>
        <dbReference type="RuleBase" id="RU364117"/>
    </source>
</evidence>
<dbReference type="PROSITE" id="PS51192">
    <property type="entry name" value="HELICASE_ATP_BIND_1"/>
    <property type="match status" value="1"/>
</dbReference>
<reference evidence="17" key="1">
    <citation type="submission" date="2024-02" db="UniProtKB">
        <authorList>
            <consortium name="WormBaseParasite"/>
        </authorList>
    </citation>
    <scope>IDENTIFICATION</scope>
</reference>
<dbReference type="InterPro" id="IPR011545">
    <property type="entry name" value="DEAD/DEAH_box_helicase_dom"/>
</dbReference>
<keyword evidence="5 11" id="KW-0347">Helicase</keyword>
<dbReference type="InterPro" id="IPR032284">
    <property type="entry name" value="RecQ_Zn-bd"/>
</dbReference>
<organism evidence="16 17">
    <name type="scientific">Mesorhabditis belari</name>
    <dbReference type="NCBI Taxonomy" id="2138241"/>
    <lineage>
        <taxon>Eukaryota</taxon>
        <taxon>Metazoa</taxon>
        <taxon>Ecdysozoa</taxon>
        <taxon>Nematoda</taxon>
        <taxon>Chromadorea</taxon>
        <taxon>Rhabditida</taxon>
        <taxon>Rhabditina</taxon>
        <taxon>Rhabditomorpha</taxon>
        <taxon>Rhabditoidea</taxon>
        <taxon>Rhabditidae</taxon>
        <taxon>Mesorhabditinae</taxon>
        <taxon>Mesorhabditis</taxon>
    </lineage>
</organism>
<dbReference type="Gene3D" id="1.10.10.10">
    <property type="entry name" value="Winged helix-like DNA-binding domain superfamily/Winged helix DNA-binding domain"/>
    <property type="match status" value="1"/>
</dbReference>
<feature type="domain" description="Helicase ATP-binding" evidence="14">
    <location>
        <begin position="146"/>
        <end position="314"/>
    </location>
</feature>
<evidence type="ECO:0000259" key="13">
    <source>
        <dbReference type="PROSITE" id="PS50967"/>
    </source>
</evidence>
<dbReference type="InterPro" id="IPR001650">
    <property type="entry name" value="Helicase_C-like"/>
</dbReference>
<dbReference type="AlphaFoldDB" id="A0AAF3EQX2"/>
<comment type="subcellular location">
    <subcellularLocation>
        <location evidence="11">Nucleus</location>
    </subcellularLocation>
</comment>
<dbReference type="SUPFAM" id="SSF46785">
    <property type="entry name" value="Winged helix' DNA-binding domain"/>
    <property type="match status" value="1"/>
</dbReference>
<evidence type="ECO:0000256" key="8">
    <source>
        <dbReference type="ARBA" id="ARBA00023235"/>
    </source>
</evidence>
<evidence type="ECO:0000256" key="1">
    <source>
        <dbReference type="ARBA" id="ARBA00001947"/>
    </source>
</evidence>
<dbReference type="CDD" id="cd17920">
    <property type="entry name" value="DEXHc_RecQ"/>
    <property type="match status" value="1"/>
</dbReference>
<dbReference type="PANTHER" id="PTHR13710">
    <property type="entry name" value="DNA HELICASE RECQ FAMILY MEMBER"/>
    <property type="match status" value="1"/>
</dbReference>
<dbReference type="GO" id="GO:0000723">
    <property type="term" value="P:telomere maintenance"/>
    <property type="evidence" value="ECO:0007669"/>
    <property type="project" value="TreeGrafter"/>
</dbReference>
<evidence type="ECO:0000256" key="7">
    <source>
        <dbReference type="ARBA" id="ARBA00023125"/>
    </source>
</evidence>
<feature type="domain" description="HRDC" evidence="13">
    <location>
        <begin position="711"/>
        <end position="791"/>
    </location>
</feature>
<dbReference type="SMART" id="SM00490">
    <property type="entry name" value="HELICc"/>
    <property type="match status" value="1"/>
</dbReference>
<dbReference type="GO" id="GO:0005654">
    <property type="term" value="C:nucleoplasm"/>
    <property type="evidence" value="ECO:0007669"/>
    <property type="project" value="TreeGrafter"/>
</dbReference>
<dbReference type="SUPFAM" id="SSF52540">
    <property type="entry name" value="P-loop containing nucleoside triphosphate hydrolases"/>
    <property type="match status" value="1"/>
</dbReference>
<evidence type="ECO:0000256" key="10">
    <source>
        <dbReference type="ARBA" id="ARBA00049360"/>
    </source>
</evidence>
<comment type="catalytic activity">
    <reaction evidence="9 11">
        <text>Couples ATP hydrolysis with the unwinding of duplex DNA by translocating in the 3'-5' direction.</text>
        <dbReference type="EC" id="5.6.2.4"/>
    </reaction>
</comment>
<dbReference type="Pfam" id="PF16124">
    <property type="entry name" value="RecQ_Zn_bind"/>
    <property type="match status" value="1"/>
</dbReference>
<dbReference type="PROSITE" id="PS50967">
    <property type="entry name" value="HRDC"/>
    <property type="match status" value="1"/>
</dbReference>
<dbReference type="InterPro" id="IPR029491">
    <property type="entry name" value="Helicase_HTH"/>
</dbReference>
<evidence type="ECO:0000313" key="17">
    <source>
        <dbReference type="WBParaSite" id="MBELARI_LOCUS16495"/>
    </source>
</evidence>
<keyword evidence="8" id="KW-0413">Isomerase</keyword>
<keyword evidence="7" id="KW-0238">DNA-binding</keyword>
<evidence type="ECO:0000256" key="3">
    <source>
        <dbReference type="ARBA" id="ARBA00022741"/>
    </source>
</evidence>
<dbReference type="InterPro" id="IPR027417">
    <property type="entry name" value="P-loop_NTPase"/>
</dbReference>
<dbReference type="CDD" id="cd18794">
    <property type="entry name" value="SF2_C_RecQ"/>
    <property type="match status" value="1"/>
</dbReference>
<keyword evidence="11" id="KW-0539">Nucleus</keyword>
<dbReference type="SUPFAM" id="SSF47819">
    <property type="entry name" value="HRDC-like"/>
    <property type="match status" value="1"/>
</dbReference>
<dbReference type="PROSITE" id="PS51194">
    <property type="entry name" value="HELICASE_CTER"/>
    <property type="match status" value="1"/>
</dbReference>
<evidence type="ECO:0000256" key="9">
    <source>
        <dbReference type="ARBA" id="ARBA00034617"/>
    </source>
</evidence>
<comment type="similarity">
    <text evidence="2 11">Belongs to the helicase family. RecQ subfamily.</text>
</comment>
<dbReference type="SMART" id="SM00487">
    <property type="entry name" value="DEXDc"/>
    <property type="match status" value="1"/>
</dbReference>
<feature type="domain" description="Helicase C-terminal" evidence="15">
    <location>
        <begin position="339"/>
        <end position="493"/>
    </location>
</feature>
<feature type="compositionally biased region" description="Acidic residues" evidence="12">
    <location>
        <begin position="1"/>
        <end position="13"/>
    </location>
</feature>
<dbReference type="Pfam" id="PF09382">
    <property type="entry name" value="RQC"/>
    <property type="match status" value="1"/>
</dbReference>
<dbReference type="Proteomes" id="UP000887575">
    <property type="component" value="Unassembled WGS sequence"/>
</dbReference>
<dbReference type="InterPro" id="IPR036390">
    <property type="entry name" value="WH_DNA-bd_sf"/>
</dbReference>
<dbReference type="EC" id="5.6.2.4" evidence="11"/>
<dbReference type="SMART" id="SM00956">
    <property type="entry name" value="RQC"/>
    <property type="match status" value="1"/>
</dbReference>
<dbReference type="GO" id="GO:0000724">
    <property type="term" value="P:double-strand break repair via homologous recombination"/>
    <property type="evidence" value="ECO:0007669"/>
    <property type="project" value="TreeGrafter"/>
</dbReference>
<dbReference type="InterPro" id="IPR018982">
    <property type="entry name" value="RQC_domain"/>
</dbReference>
<dbReference type="Pfam" id="PF00570">
    <property type="entry name" value="HRDC"/>
    <property type="match status" value="1"/>
</dbReference>
<evidence type="ECO:0000259" key="15">
    <source>
        <dbReference type="PROSITE" id="PS51194"/>
    </source>
</evidence>
<proteinExistence type="inferred from homology"/>
<feature type="compositionally biased region" description="Acidic residues" evidence="12">
    <location>
        <begin position="31"/>
        <end position="40"/>
    </location>
</feature>
<dbReference type="InterPro" id="IPR004589">
    <property type="entry name" value="DNA_helicase_ATP-dep_RecQ"/>
</dbReference>
<dbReference type="WBParaSite" id="MBELARI_LOCUS16495">
    <property type="protein sequence ID" value="MBELARI_LOCUS16495"/>
    <property type="gene ID" value="MBELARI_LOCUS16495"/>
</dbReference>
<dbReference type="GO" id="GO:0006260">
    <property type="term" value="P:DNA replication"/>
    <property type="evidence" value="ECO:0007669"/>
    <property type="project" value="InterPro"/>
</dbReference>
<accession>A0AAF3EQX2</accession>
<comment type="cofactor">
    <cofactor evidence="1">
        <name>Zn(2+)</name>
        <dbReference type="ChEBI" id="CHEBI:29105"/>
    </cofactor>
</comment>
<dbReference type="PANTHER" id="PTHR13710:SF120">
    <property type="entry name" value="BIFUNCTIONAL 3'-5' EXONUCLEASE_ATP-DEPENDENT HELICASE WRN"/>
    <property type="match status" value="1"/>
</dbReference>
<dbReference type="Gene3D" id="1.10.150.80">
    <property type="entry name" value="HRDC domain"/>
    <property type="match status" value="1"/>
</dbReference>
<dbReference type="GO" id="GO:0043138">
    <property type="term" value="F:3'-5' DNA helicase activity"/>
    <property type="evidence" value="ECO:0007669"/>
    <property type="project" value="UniProtKB-EC"/>
</dbReference>
<evidence type="ECO:0000259" key="14">
    <source>
        <dbReference type="PROSITE" id="PS51192"/>
    </source>
</evidence>
<dbReference type="GO" id="GO:0009378">
    <property type="term" value="F:four-way junction helicase activity"/>
    <property type="evidence" value="ECO:0007669"/>
    <property type="project" value="TreeGrafter"/>
</dbReference>
<evidence type="ECO:0000256" key="4">
    <source>
        <dbReference type="ARBA" id="ARBA00022801"/>
    </source>
</evidence>
<dbReference type="GO" id="GO:0005524">
    <property type="term" value="F:ATP binding"/>
    <property type="evidence" value="ECO:0007669"/>
    <property type="project" value="UniProtKB-KW"/>
</dbReference>
<dbReference type="InterPro" id="IPR044876">
    <property type="entry name" value="HRDC_dom_sf"/>
</dbReference>
<dbReference type="FunFam" id="3.40.50.300:FF:001389">
    <property type="entry name" value="ATP-dependent DNA helicase RecQ"/>
    <property type="match status" value="1"/>
</dbReference>
<dbReference type="Gene3D" id="3.40.50.300">
    <property type="entry name" value="P-loop containing nucleotide triphosphate hydrolases"/>
    <property type="match status" value="2"/>
</dbReference>
<keyword evidence="4 11" id="KW-0378">Hydrolase</keyword>
<dbReference type="Pfam" id="PF14493">
    <property type="entry name" value="HTH_40"/>
    <property type="match status" value="1"/>
</dbReference>
<dbReference type="GO" id="GO:0005694">
    <property type="term" value="C:chromosome"/>
    <property type="evidence" value="ECO:0007669"/>
    <property type="project" value="TreeGrafter"/>
</dbReference>
<dbReference type="GO" id="GO:0005737">
    <property type="term" value="C:cytoplasm"/>
    <property type="evidence" value="ECO:0007669"/>
    <property type="project" value="TreeGrafter"/>
</dbReference>
<dbReference type="SMART" id="SM00341">
    <property type="entry name" value="HRDC"/>
    <property type="match status" value="1"/>
</dbReference>
<keyword evidence="6 11" id="KW-0067">ATP-binding</keyword>
<feature type="compositionally biased region" description="Polar residues" evidence="12">
    <location>
        <begin position="68"/>
        <end position="84"/>
    </location>
</feature>
<dbReference type="InterPro" id="IPR010997">
    <property type="entry name" value="HRDC-like_sf"/>
</dbReference>
<feature type="region of interest" description="Disordered" evidence="12">
    <location>
        <begin position="1"/>
        <end position="84"/>
    </location>
</feature>
<evidence type="ECO:0000256" key="6">
    <source>
        <dbReference type="ARBA" id="ARBA00022840"/>
    </source>
</evidence>